<sequence>MMDRQELVWALSRISAPVRPCHWIATPNGDNGYEWCPDCGYFKVRNLRRHDRKRRNDYILDGGWRTSHDSMPGCHGCGALLDGSLTSYGASSELDYYEEAGLSTDPKVDALYLSEILDNLPEDDGRLELAMSLARALLEKER</sequence>
<organism evidence="1 2">
    <name type="scientific">Ancylobacter amanitiformis</name>
    <dbReference type="NCBI Taxonomy" id="217069"/>
    <lineage>
        <taxon>Bacteria</taxon>
        <taxon>Pseudomonadati</taxon>
        <taxon>Pseudomonadota</taxon>
        <taxon>Alphaproteobacteria</taxon>
        <taxon>Hyphomicrobiales</taxon>
        <taxon>Xanthobacteraceae</taxon>
        <taxon>Ancylobacter</taxon>
    </lineage>
</organism>
<dbReference type="EMBL" id="JAUSVR010000004">
    <property type="protein sequence ID" value="MDQ0510907.1"/>
    <property type="molecule type" value="Genomic_DNA"/>
</dbReference>
<dbReference type="RefSeq" id="WP_306889623.1">
    <property type="nucleotide sequence ID" value="NZ_JAUSVR010000004.1"/>
</dbReference>
<comment type="caution">
    <text evidence="1">The sequence shown here is derived from an EMBL/GenBank/DDBJ whole genome shotgun (WGS) entry which is preliminary data.</text>
</comment>
<name>A0ABU0LQB8_9HYPH</name>
<evidence type="ECO:0000313" key="2">
    <source>
        <dbReference type="Proteomes" id="UP001235094"/>
    </source>
</evidence>
<reference evidence="1 2" key="1">
    <citation type="submission" date="2023-07" db="EMBL/GenBank/DDBJ databases">
        <title>Genomic Encyclopedia of Type Strains, Phase IV (KMG-IV): sequencing the most valuable type-strain genomes for metagenomic binning, comparative biology and taxonomic classification.</title>
        <authorList>
            <person name="Goeker M."/>
        </authorList>
    </citation>
    <scope>NUCLEOTIDE SEQUENCE [LARGE SCALE GENOMIC DNA]</scope>
    <source>
        <strain evidence="1 2">DSM 15561</strain>
    </source>
</reference>
<evidence type="ECO:0000313" key="1">
    <source>
        <dbReference type="EMBL" id="MDQ0510907.1"/>
    </source>
</evidence>
<dbReference type="Proteomes" id="UP001235094">
    <property type="component" value="Unassembled WGS sequence"/>
</dbReference>
<gene>
    <name evidence="1" type="ORF">QOZ99_001795</name>
</gene>
<keyword evidence="2" id="KW-1185">Reference proteome</keyword>
<protein>
    <submittedName>
        <fullName evidence="1">Uncharacterized protein</fullName>
    </submittedName>
</protein>
<accession>A0ABU0LQB8</accession>
<proteinExistence type="predicted"/>